<organism evidence="10 11">
    <name type="scientific">Desulfosarcina widdelii</name>
    <dbReference type="NCBI Taxonomy" id="947919"/>
    <lineage>
        <taxon>Bacteria</taxon>
        <taxon>Pseudomonadati</taxon>
        <taxon>Thermodesulfobacteriota</taxon>
        <taxon>Desulfobacteria</taxon>
        <taxon>Desulfobacterales</taxon>
        <taxon>Desulfosarcinaceae</taxon>
        <taxon>Desulfosarcina</taxon>
    </lineage>
</organism>
<comment type="function">
    <text evidence="7">Destroys radicals which are normally produced within the cells and which are toxic to biological systems.</text>
</comment>
<dbReference type="Pfam" id="PF00081">
    <property type="entry name" value="Sod_Fe_N"/>
    <property type="match status" value="1"/>
</dbReference>
<evidence type="ECO:0000256" key="1">
    <source>
        <dbReference type="ARBA" id="ARBA00008714"/>
    </source>
</evidence>
<dbReference type="InterPro" id="IPR019833">
    <property type="entry name" value="Mn/Fe_SOD_BS"/>
</dbReference>
<dbReference type="InterPro" id="IPR036324">
    <property type="entry name" value="Mn/Fe_SOD_N_sf"/>
</dbReference>
<gene>
    <name evidence="10" type="primary">sodB</name>
    <name evidence="10" type="ORF">DSCW_26950</name>
</gene>
<dbReference type="KEGG" id="dwd:DSCW_26950"/>
<protein>
    <recommendedName>
        <fullName evidence="2 7">Superoxide dismutase</fullName>
        <ecNumber evidence="2 7">1.15.1.1</ecNumber>
    </recommendedName>
</protein>
<dbReference type="Gene3D" id="1.10.287.990">
    <property type="entry name" value="Fe,Mn superoxide dismutase (SOD) domain"/>
    <property type="match status" value="1"/>
</dbReference>
<evidence type="ECO:0000256" key="2">
    <source>
        <dbReference type="ARBA" id="ARBA00012682"/>
    </source>
</evidence>
<keyword evidence="4 7" id="KW-0560">Oxidoreductase</keyword>
<evidence type="ECO:0000313" key="10">
    <source>
        <dbReference type="EMBL" id="BBO75278.1"/>
    </source>
</evidence>
<feature type="binding site" evidence="6">
    <location>
        <position position="203"/>
    </location>
    <ligand>
        <name>Mn(2+)</name>
        <dbReference type="ChEBI" id="CHEBI:29035"/>
    </ligand>
</feature>
<dbReference type="OrthoDB" id="9803125at2"/>
<proteinExistence type="inferred from homology"/>
<dbReference type="Gene3D" id="3.55.40.20">
    <property type="entry name" value="Iron/manganese superoxide dismutase, C-terminal domain"/>
    <property type="match status" value="1"/>
</dbReference>
<dbReference type="PROSITE" id="PS51318">
    <property type="entry name" value="TAT"/>
    <property type="match status" value="1"/>
</dbReference>
<dbReference type="PANTHER" id="PTHR42769:SF3">
    <property type="entry name" value="SUPEROXIDE DISMUTASE [FE] 2, CHLOROPLASTIC"/>
    <property type="match status" value="1"/>
</dbReference>
<evidence type="ECO:0000256" key="6">
    <source>
        <dbReference type="PIRSR" id="PIRSR000349-1"/>
    </source>
</evidence>
<sequence>MATPFSSINRRQFLRSSILAACAVGAPFLLQCGSKGGSAVFVKQPLPYAKDALAPTISAETMGFHYDKHYAGYVKKANQLTLKGSFGGKSPEEVIQSTAGDASQAAVFNNAAQAWNHAFFFKCLKPGGGGEPEGVLAEMIAAEFGSFANFKKVFLTAAVDRFGSGWAWLVLEEGRLAVVSSANADTPLAHGLVPLFTVDLWEHAYYLDYQNRRLAFVTAVLENLANWDFVAAQLELAKPAKEPAAENG</sequence>
<evidence type="ECO:0000313" key="11">
    <source>
        <dbReference type="Proteomes" id="UP000427769"/>
    </source>
</evidence>
<dbReference type="PIRSF" id="PIRSF000349">
    <property type="entry name" value="SODismutase"/>
    <property type="match status" value="1"/>
</dbReference>
<keyword evidence="5" id="KW-0408">Iron</keyword>
<evidence type="ECO:0000256" key="4">
    <source>
        <dbReference type="ARBA" id="ARBA00023002"/>
    </source>
</evidence>
<dbReference type="InterPro" id="IPR019831">
    <property type="entry name" value="Mn/Fe_SOD_N"/>
</dbReference>
<dbReference type="PROSITE" id="PS00088">
    <property type="entry name" value="SOD_MN"/>
    <property type="match status" value="1"/>
</dbReference>
<evidence type="ECO:0000259" key="9">
    <source>
        <dbReference type="Pfam" id="PF02777"/>
    </source>
</evidence>
<dbReference type="AlphaFoldDB" id="A0A5K7Z2U0"/>
<dbReference type="InterPro" id="IPR001189">
    <property type="entry name" value="Mn/Fe_SOD"/>
</dbReference>
<accession>A0A5K7Z2U0</accession>
<dbReference type="Proteomes" id="UP000427769">
    <property type="component" value="Chromosome"/>
</dbReference>
<dbReference type="GO" id="GO:0046872">
    <property type="term" value="F:metal ion binding"/>
    <property type="evidence" value="ECO:0007669"/>
    <property type="project" value="UniProtKB-KW"/>
</dbReference>
<name>A0A5K7Z2U0_9BACT</name>
<keyword evidence="5" id="KW-0411">Iron-sulfur</keyword>
<dbReference type="SUPFAM" id="SSF54719">
    <property type="entry name" value="Fe,Mn superoxide dismutase (SOD), C-terminal domain"/>
    <property type="match status" value="1"/>
</dbReference>
<reference evidence="10 11" key="1">
    <citation type="submission" date="2019-11" db="EMBL/GenBank/DDBJ databases">
        <title>Comparative genomics of hydrocarbon-degrading Desulfosarcina strains.</title>
        <authorList>
            <person name="Watanabe M."/>
            <person name="Kojima H."/>
            <person name="Fukui M."/>
        </authorList>
    </citation>
    <scope>NUCLEOTIDE SEQUENCE [LARGE SCALE GENOMIC DNA]</scope>
    <source>
        <strain evidence="10 11">PP31</strain>
    </source>
</reference>
<dbReference type="RefSeq" id="WP_155304216.1">
    <property type="nucleotide sequence ID" value="NZ_AP021875.1"/>
</dbReference>
<dbReference type="InterPro" id="IPR019832">
    <property type="entry name" value="Mn/Fe_SOD_C"/>
</dbReference>
<dbReference type="Pfam" id="PF02777">
    <property type="entry name" value="Sod_Fe_C"/>
    <property type="match status" value="1"/>
</dbReference>
<comment type="catalytic activity">
    <reaction evidence="7">
        <text>2 superoxide + 2 H(+) = H2O2 + O2</text>
        <dbReference type="Rhea" id="RHEA:20696"/>
        <dbReference type="ChEBI" id="CHEBI:15378"/>
        <dbReference type="ChEBI" id="CHEBI:15379"/>
        <dbReference type="ChEBI" id="CHEBI:16240"/>
        <dbReference type="ChEBI" id="CHEBI:18421"/>
        <dbReference type="EC" id="1.15.1.1"/>
    </reaction>
</comment>
<dbReference type="EMBL" id="AP021875">
    <property type="protein sequence ID" value="BBO75278.1"/>
    <property type="molecule type" value="Genomic_DNA"/>
</dbReference>
<dbReference type="EC" id="1.15.1.1" evidence="2 7"/>
<keyword evidence="3 6" id="KW-0479">Metal-binding</keyword>
<dbReference type="InterPro" id="IPR036314">
    <property type="entry name" value="SOD_C_sf"/>
</dbReference>
<comment type="similarity">
    <text evidence="1 7">Belongs to the iron/manganese superoxide dismutase family.</text>
</comment>
<evidence type="ECO:0000256" key="7">
    <source>
        <dbReference type="RuleBase" id="RU000414"/>
    </source>
</evidence>
<dbReference type="InterPro" id="IPR006311">
    <property type="entry name" value="TAT_signal"/>
</dbReference>
<dbReference type="PANTHER" id="PTHR42769">
    <property type="entry name" value="SUPEROXIDE DISMUTASE"/>
    <property type="match status" value="1"/>
</dbReference>
<evidence type="ECO:0000259" key="8">
    <source>
        <dbReference type="Pfam" id="PF00081"/>
    </source>
</evidence>
<feature type="binding site" evidence="6">
    <location>
        <position position="65"/>
    </location>
    <ligand>
        <name>Mn(2+)</name>
        <dbReference type="ChEBI" id="CHEBI:29035"/>
    </ligand>
</feature>
<feature type="binding site" evidence="6">
    <location>
        <position position="199"/>
    </location>
    <ligand>
        <name>Mn(2+)</name>
        <dbReference type="ChEBI" id="CHEBI:29035"/>
    </ligand>
</feature>
<feature type="domain" description="Manganese/iron superoxide dismutase N-terminal" evidence="8">
    <location>
        <begin position="45"/>
        <end position="124"/>
    </location>
</feature>
<keyword evidence="11" id="KW-1185">Reference proteome</keyword>
<dbReference type="GO" id="GO:0051536">
    <property type="term" value="F:iron-sulfur cluster binding"/>
    <property type="evidence" value="ECO:0007669"/>
    <property type="project" value="UniProtKB-KW"/>
</dbReference>
<feature type="binding site" evidence="6">
    <location>
        <position position="117"/>
    </location>
    <ligand>
        <name>Mn(2+)</name>
        <dbReference type="ChEBI" id="CHEBI:29035"/>
    </ligand>
</feature>
<dbReference type="SUPFAM" id="SSF46609">
    <property type="entry name" value="Fe,Mn superoxide dismutase (SOD), N-terminal domain"/>
    <property type="match status" value="1"/>
</dbReference>
<evidence type="ECO:0000256" key="5">
    <source>
        <dbReference type="ARBA" id="ARBA00023014"/>
    </source>
</evidence>
<dbReference type="GO" id="GO:0004784">
    <property type="term" value="F:superoxide dismutase activity"/>
    <property type="evidence" value="ECO:0007669"/>
    <property type="project" value="UniProtKB-EC"/>
</dbReference>
<evidence type="ECO:0000256" key="3">
    <source>
        <dbReference type="ARBA" id="ARBA00022723"/>
    </source>
</evidence>
<feature type="domain" description="Manganese/iron superoxide dismutase C-terminal" evidence="9">
    <location>
        <begin position="132"/>
        <end position="232"/>
    </location>
</feature>
<dbReference type="PRINTS" id="PR01703">
    <property type="entry name" value="MNSODISMTASE"/>
</dbReference>